<evidence type="ECO:0000256" key="8">
    <source>
        <dbReference type="SAM" id="MobiDB-lite"/>
    </source>
</evidence>
<dbReference type="InterPro" id="IPR002324">
    <property type="entry name" value="Cyt_c_ID"/>
</dbReference>
<dbReference type="InterPro" id="IPR013783">
    <property type="entry name" value="Ig-like_fold"/>
</dbReference>
<protein>
    <submittedName>
        <fullName evidence="13">PQQ-dependent sugar dehydrogenase</fullName>
    </submittedName>
</protein>
<evidence type="ECO:0000256" key="5">
    <source>
        <dbReference type="ARBA" id="ARBA00022982"/>
    </source>
</evidence>
<dbReference type="Gene3D" id="2.60.120.260">
    <property type="entry name" value="Galactose-binding domain-like"/>
    <property type="match status" value="1"/>
</dbReference>
<dbReference type="SUPFAM" id="SSF49785">
    <property type="entry name" value="Galactose-binding domain-like"/>
    <property type="match status" value="1"/>
</dbReference>
<dbReference type="InterPro" id="IPR011042">
    <property type="entry name" value="6-blade_b-propeller_TolB-like"/>
</dbReference>
<dbReference type="InterPro" id="IPR011041">
    <property type="entry name" value="Quinoprot_gluc/sorb_DH_b-prop"/>
</dbReference>
<dbReference type="PRINTS" id="PR00606">
    <property type="entry name" value="CYTCHROMECID"/>
</dbReference>
<dbReference type="PANTHER" id="PTHR19328">
    <property type="entry name" value="HEDGEHOG-INTERACTING PROTEIN"/>
    <property type="match status" value="1"/>
</dbReference>
<evidence type="ECO:0000256" key="6">
    <source>
        <dbReference type="ARBA" id="ARBA00023004"/>
    </source>
</evidence>
<accession>A0ABT3G5I2</accession>
<dbReference type="SUPFAM" id="SSF49299">
    <property type="entry name" value="PKD domain"/>
    <property type="match status" value="1"/>
</dbReference>
<dbReference type="Gene3D" id="2.60.40.10">
    <property type="entry name" value="Immunoglobulins"/>
    <property type="match status" value="1"/>
</dbReference>
<feature type="signal peptide" evidence="9">
    <location>
        <begin position="1"/>
        <end position="21"/>
    </location>
</feature>
<gene>
    <name evidence="13" type="ORF">OJ996_14240</name>
</gene>
<proteinExistence type="predicted"/>
<evidence type="ECO:0000256" key="7">
    <source>
        <dbReference type="PROSITE-ProRule" id="PRU00433"/>
    </source>
</evidence>
<name>A0ABT3G5I2_9BACT</name>
<keyword evidence="5" id="KW-0249">Electron transport</keyword>
<dbReference type="PROSITE" id="PS51007">
    <property type="entry name" value="CYTC"/>
    <property type="match status" value="1"/>
</dbReference>
<keyword evidence="6 7" id="KW-0408">Iron</keyword>
<evidence type="ECO:0000313" key="14">
    <source>
        <dbReference type="Proteomes" id="UP001165653"/>
    </source>
</evidence>
<dbReference type="RefSeq" id="WP_264514280.1">
    <property type="nucleotide sequence ID" value="NZ_JAPDDR010000007.1"/>
</dbReference>
<dbReference type="InterPro" id="IPR012938">
    <property type="entry name" value="Glc/Sorbosone_DH"/>
</dbReference>
<keyword evidence="2 7" id="KW-0349">Heme</keyword>
<dbReference type="Proteomes" id="UP001165653">
    <property type="component" value="Unassembled WGS sequence"/>
</dbReference>
<dbReference type="InterPro" id="IPR036909">
    <property type="entry name" value="Cyt_c-like_dom_sf"/>
</dbReference>
<organism evidence="13 14">
    <name type="scientific">Luteolibacter rhizosphaerae</name>
    <dbReference type="NCBI Taxonomy" id="2989719"/>
    <lineage>
        <taxon>Bacteria</taxon>
        <taxon>Pseudomonadati</taxon>
        <taxon>Verrucomicrobiota</taxon>
        <taxon>Verrucomicrobiia</taxon>
        <taxon>Verrucomicrobiales</taxon>
        <taxon>Verrucomicrobiaceae</taxon>
        <taxon>Luteolibacter</taxon>
    </lineage>
</organism>
<dbReference type="CDD" id="cd00146">
    <property type="entry name" value="PKD"/>
    <property type="match status" value="1"/>
</dbReference>
<evidence type="ECO:0000256" key="3">
    <source>
        <dbReference type="ARBA" id="ARBA00022723"/>
    </source>
</evidence>
<dbReference type="EMBL" id="JAPDDR010000007">
    <property type="protein sequence ID" value="MCW1914744.1"/>
    <property type="molecule type" value="Genomic_DNA"/>
</dbReference>
<dbReference type="InterPro" id="IPR000601">
    <property type="entry name" value="PKD_dom"/>
</dbReference>
<evidence type="ECO:0000259" key="12">
    <source>
        <dbReference type="PROSITE" id="PS51175"/>
    </source>
</evidence>
<keyword evidence="3 7" id="KW-0479">Metal-binding</keyword>
<dbReference type="Pfam" id="PF07995">
    <property type="entry name" value="GSDH"/>
    <property type="match status" value="1"/>
</dbReference>
<feature type="region of interest" description="Disordered" evidence="8">
    <location>
        <begin position="163"/>
        <end position="195"/>
    </location>
</feature>
<reference evidence="13" key="1">
    <citation type="submission" date="2022-10" db="EMBL/GenBank/DDBJ databases">
        <title>Luteolibacter sp. GHJ8, whole genome shotgun sequencing project.</title>
        <authorList>
            <person name="Zhao G."/>
            <person name="Shen L."/>
        </authorList>
    </citation>
    <scope>NUCLEOTIDE SEQUENCE</scope>
    <source>
        <strain evidence="13">GHJ8</strain>
    </source>
</reference>
<feature type="chain" id="PRO_5045131685" evidence="9">
    <location>
        <begin position="22"/>
        <end position="881"/>
    </location>
</feature>
<dbReference type="InterPro" id="IPR035986">
    <property type="entry name" value="PKD_dom_sf"/>
</dbReference>
<comment type="caution">
    <text evidence="13">The sequence shown here is derived from an EMBL/GenBank/DDBJ whole genome shotgun (WGS) entry which is preliminary data.</text>
</comment>
<dbReference type="PROSITE" id="PS51175">
    <property type="entry name" value="CBM6"/>
    <property type="match status" value="1"/>
</dbReference>
<feature type="domain" description="Cytochrome c" evidence="11">
    <location>
        <begin position="618"/>
        <end position="703"/>
    </location>
</feature>
<dbReference type="InterPro" id="IPR008979">
    <property type="entry name" value="Galactose-bd-like_sf"/>
</dbReference>
<sequence length="881" mass="95850">MRFHSMLLALLPFLSASGLGAAEAPPDYRFKVESLLEGIPQPMQFHFAPDGRVYFIEIGGKLKIFDPKTRVVTEAGGVAVTNAMENGLLGMALDPAFASNRRIYLYYSPPDFEGQVLSRFEIKDDLLDMGSRKDLLTVPEQRKECCHHGGTLRFGPDGSLYVSTGDNTNPFGSEGYSPLDERDGRDPWDAQKSSANTNDLRGKILRIRPKEDGSYEVPEENLFPKGMPQTRPEIYAMGFRNPWRFSIDPRSGVLYVGDVGPDSGGDSEDRGPSGFDTLNRIAKPGNYGWPYSRGKRLYRDFDFVSNAPGEEFDPAKPRNESPNNTGLKELPAVQPPLLWYPGSQSKEFPLLGGGGRTACGGPVFHHDPKFESSGGFPEYYDRSIIFYDWQRPAMLWLRLDEQGALKSMEPFSATLRLAQGDPDGSERFQVKRPVDMCFGPDGALYVMDYGETWGANKDSRLIRISYQSGNLDPVARIKAENTRGAEPLAVKLSAADSFDHESQVLSYEWTLEPGGKKLGSEREIGTTIAEPGNYSIGLAVRDPQGGVGRVSAAITVGNHVPEIRFLEPADGTFLTPGKPLRYRIEVKDVEDGDGSQKPDEIGYRTLVNARWESGGSADGSETGLALMKQSDCFNCHAVDQKLVGPPLLEIANRYRGKPEAVEPAVQRILKGSSGVWGEVGMLPHPQINLDEAHLIVRWIFALEPGKASPAMMRGLSGEITVPSSPEPLGGILDAAYTDTGKGVAGPLGGSAQVRLLARKLQAESGKVEGARLLGGEGSEGQFVGAIDHGHRISFGRVQLQDSSTVSFRVSSGNVGGFIELRDGAADGALLAKVEVKNTGAWGNWVELTAPLETKGSVDLSAFFVKPGNGGLMNLDWLRFNP</sequence>
<evidence type="ECO:0000259" key="10">
    <source>
        <dbReference type="PROSITE" id="PS50093"/>
    </source>
</evidence>
<dbReference type="InterPro" id="IPR005084">
    <property type="entry name" value="CBM6"/>
</dbReference>
<keyword evidence="1" id="KW-0813">Transport</keyword>
<feature type="compositionally biased region" description="Basic and acidic residues" evidence="8">
    <location>
        <begin position="179"/>
        <end position="189"/>
    </location>
</feature>
<dbReference type="InterPro" id="IPR009056">
    <property type="entry name" value="Cyt_c-like_dom"/>
</dbReference>
<evidence type="ECO:0000313" key="13">
    <source>
        <dbReference type="EMBL" id="MCW1914744.1"/>
    </source>
</evidence>
<evidence type="ECO:0000256" key="9">
    <source>
        <dbReference type="SAM" id="SignalP"/>
    </source>
</evidence>
<dbReference type="PANTHER" id="PTHR19328:SF75">
    <property type="entry name" value="ALDOSE SUGAR DEHYDROGENASE YLII"/>
    <property type="match status" value="1"/>
</dbReference>
<dbReference type="SUPFAM" id="SSF46626">
    <property type="entry name" value="Cytochrome c"/>
    <property type="match status" value="1"/>
</dbReference>
<keyword evidence="4 9" id="KW-0732">Signal</keyword>
<keyword evidence="14" id="KW-1185">Reference proteome</keyword>
<dbReference type="CDD" id="cd04084">
    <property type="entry name" value="CBM6_xylanase-like"/>
    <property type="match status" value="1"/>
</dbReference>
<dbReference type="SUPFAM" id="SSF50952">
    <property type="entry name" value="Soluble quinoprotein glucose dehydrogenase"/>
    <property type="match status" value="1"/>
</dbReference>
<evidence type="ECO:0000256" key="2">
    <source>
        <dbReference type="ARBA" id="ARBA00022617"/>
    </source>
</evidence>
<dbReference type="Pfam" id="PF03422">
    <property type="entry name" value="CBM_6"/>
    <property type="match status" value="1"/>
</dbReference>
<dbReference type="Gene3D" id="1.10.760.10">
    <property type="entry name" value="Cytochrome c-like domain"/>
    <property type="match status" value="1"/>
</dbReference>
<feature type="domain" description="CBM6" evidence="12">
    <location>
        <begin position="758"/>
        <end position="880"/>
    </location>
</feature>
<dbReference type="SMART" id="SM00606">
    <property type="entry name" value="CBD_IV"/>
    <property type="match status" value="1"/>
</dbReference>
<evidence type="ECO:0000256" key="1">
    <source>
        <dbReference type="ARBA" id="ARBA00022448"/>
    </source>
</evidence>
<evidence type="ECO:0000256" key="4">
    <source>
        <dbReference type="ARBA" id="ARBA00022729"/>
    </source>
</evidence>
<evidence type="ECO:0000259" key="11">
    <source>
        <dbReference type="PROSITE" id="PS51007"/>
    </source>
</evidence>
<dbReference type="PROSITE" id="PS50093">
    <property type="entry name" value="PKD"/>
    <property type="match status" value="1"/>
</dbReference>
<dbReference type="Gene3D" id="2.120.10.30">
    <property type="entry name" value="TolB, C-terminal domain"/>
    <property type="match status" value="1"/>
</dbReference>
<dbReference type="Pfam" id="PF18911">
    <property type="entry name" value="PKD_4"/>
    <property type="match status" value="1"/>
</dbReference>
<dbReference type="InterPro" id="IPR006584">
    <property type="entry name" value="Cellulose-bd_IV"/>
</dbReference>
<feature type="domain" description="PKD" evidence="10">
    <location>
        <begin position="473"/>
        <end position="556"/>
    </location>
</feature>